<name>A0ACC2JSF5_9PEZI</name>
<dbReference type="Proteomes" id="UP001153332">
    <property type="component" value="Unassembled WGS sequence"/>
</dbReference>
<protein>
    <submittedName>
        <fullName evidence="1">Uncharacterized protein</fullName>
    </submittedName>
</protein>
<evidence type="ECO:0000313" key="2">
    <source>
        <dbReference type="Proteomes" id="UP001153332"/>
    </source>
</evidence>
<proteinExistence type="predicted"/>
<keyword evidence="2" id="KW-1185">Reference proteome</keyword>
<dbReference type="EMBL" id="JAPUUL010000503">
    <property type="protein sequence ID" value="KAJ8130421.1"/>
    <property type="molecule type" value="Genomic_DNA"/>
</dbReference>
<sequence>MLPKSSVNEVCPDNLSFKGTALEAFDRLKAAQTNGELLSIAHYMFCSPSCLKGIDCKFLHYTRGSITPVPAQAPRCRDNKRTAALFSLMGGTGYIPGTPQVHEVNTWSLIEAPLAKVDSIRDTVGLLDCDYTDWSKKHDQTAEDSIKRACRDYIQFMGTWLGAQYGTSPAALHLGVFTAVPDDICIPPIDLVNGSFCVNRKSVRDVFVDLEREGWGRDATHLLLVLIRQYFFQYVEKVGFDVEGNVGLHSMLNRTAGTWDSVVYRTHTANTFTAAVLIARISSSGPLSNTWIMDSSICDAISMDLVKSALQIYQQDNHQPTAGSGEANREELVHQRKAAYHSIYLELIDDLVFTGAPEPIVHFGQAGFLFVQMNHRYLERRAGHRFPITPRMESEIRRIFGDSPTDARLDGLFRLRWLLNGDSQLVRSSLPPELLADCRNNQLQHQKGLCKPAELLHSTNTDPEDK</sequence>
<comment type="caution">
    <text evidence="1">The sequence shown here is derived from an EMBL/GenBank/DDBJ whole genome shotgun (WGS) entry which is preliminary data.</text>
</comment>
<organism evidence="1 2">
    <name type="scientific">Lasiodiplodia mahajangana</name>
    <dbReference type="NCBI Taxonomy" id="1108764"/>
    <lineage>
        <taxon>Eukaryota</taxon>
        <taxon>Fungi</taxon>
        <taxon>Dikarya</taxon>
        <taxon>Ascomycota</taxon>
        <taxon>Pezizomycotina</taxon>
        <taxon>Dothideomycetes</taxon>
        <taxon>Dothideomycetes incertae sedis</taxon>
        <taxon>Botryosphaeriales</taxon>
        <taxon>Botryosphaeriaceae</taxon>
        <taxon>Lasiodiplodia</taxon>
    </lineage>
</organism>
<reference evidence="1" key="1">
    <citation type="submission" date="2022-12" db="EMBL/GenBank/DDBJ databases">
        <title>Genome Sequence of Lasiodiplodia mahajangana.</title>
        <authorList>
            <person name="Buettner E."/>
        </authorList>
    </citation>
    <scope>NUCLEOTIDE SEQUENCE</scope>
    <source>
        <strain evidence="1">VT137</strain>
    </source>
</reference>
<gene>
    <name evidence="1" type="ORF">O1611_g3209</name>
</gene>
<evidence type="ECO:0000313" key="1">
    <source>
        <dbReference type="EMBL" id="KAJ8130421.1"/>
    </source>
</evidence>
<accession>A0ACC2JSF5</accession>